<dbReference type="SMART" id="SM00422">
    <property type="entry name" value="HTH_MERR"/>
    <property type="match status" value="1"/>
</dbReference>
<dbReference type="GO" id="GO:0003677">
    <property type="term" value="F:DNA binding"/>
    <property type="evidence" value="ECO:0007669"/>
    <property type="project" value="UniProtKB-KW"/>
</dbReference>
<dbReference type="CDD" id="cd01109">
    <property type="entry name" value="HTH_YyaN"/>
    <property type="match status" value="1"/>
</dbReference>
<dbReference type="PANTHER" id="PTHR30204">
    <property type="entry name" value="REDOX-CYCLING DRUG-SENSING TRANSCRIPTIONAL ACTIVATOR SOXR"/>
    <property type="match status" value="1"/>
</dbReference>
<accession>A0A0F4LPV4</accession>
<dbReference type="Pfam" id="PF13411">
    <property type="entry name" value="MerR_1"/>
    <property type="match status" value="1"/>
</dbReference>
<dbReference type="InterPro" id="IPR000551">
    <property type="entry name" value="MerR-type_HTH_dom"/>
</dbReference>
<dbReference type="PATRIC" id="fig|303541.3.peg.1433"/>
<dbReference type="PANTHER" id="PTHR30204:SF98">
    <property type="entry name" value="HTH-TYPE TRANSCRIPTIONAL REGULATOR ADHR"/>
    <property type="match status" value="1"/>
</dbReference>
<keyword evidence="1" id="KW-0238">DNA-binding</keyword>
<evidence type="ECO:0000259" key="2">
    <source>
        <dbReference type="PROSITE" id="PS50937"/>
    </source>
</evidence>
<dbReference type="RefSeq" id="WP_143451915.1">
    <property type="nucleotide sequence ID" value="NZ_KQ034000.1"/>
</dbReference>
<dbReference type="InterPro" id="IPR047057">
    <property type="entry name" value="MerR_fam"/>
</dbReference>
<dbReference type="SUPFAM" id="SSF46955">
    <property type="entry name" value="Putative DNA-binding domain"/>
    <property type="match status" value="1"/>
</dbReference>
<dbReference type="Gene3D" id="1.10.1660.10">
    <property type="match status" value="1"/>
</dbReference>
<proteinExistence type="predicted"/>
<dbReference type="HOGENOM" id="CLU_060077_8_2_9"/>
<dbReference type="Proteomes" id="UP000033682">
    <property type="component" value="Unassembled WGS sequence"/>
</dbReference>
<dbReference type="AlphaFoldDB" id="A0A0F4LPV4"/>
<comment type="caution">
    <text evidence="3">The sequence shown here is derived from an EMBL/GenBank/DDBJ whole genome shotgun (WGS) entry which is preliminary data.</text>
</comment>
<dbReference type="GO" id="GO:0003700">
    <property type="term" value="F:DNA-binding transcription factor activity"/>
    <property type="evidence" value="ECO:0007669"/>
    <property type="project" value="InterPro"/>
</dbReference>
<gene>
    <name evidence="3" type="ORF">JF72_12650</name>
</gene>
<organism evidence="3 4">
    <name type="scientific">Lactobacillus apis</name>
    <dbReference type="NCBI Taxonomy" id="303541"/>
    <lineage>
        <taxon>Bacteria</taxon>
        <taxon>Bacillati</taxon>
        <taxon>Bacillota</taxon>
        <taxon>Bacilli</taxon>
        <taxon>Lactobacillales</taxon>
        <taxon>Lactobacillaceae</taxon>
        <taxon>Lactobacillus</taxon>
    </lineage>
</organism>
<dbReference type="EMBL" id="JXLG01000009">
    <property type="protein sequence ID" value="KJY60319.1"/>
    <property type="molecule type" value="Genomic_DNA"/>
</dbReference>
<protein>
    <submittedName>
        <fullName evidence="3">Transcriptional regulator, MerR family</fullName>
    </submittedName>
</protein>
<evidence type="ECO:0000256" key="1">
    <source>
        <dbReference type="ARBA" id="ARBA00023125"/>
    </source>
</evidence>
<name>A0A0F4LPV4_9LACO</name>
<evidence type="ECO:0000313" key="4">
    <source>
        <dbReference type="Proteomes" id="UP000033682"/>
    </source>
</evidence>
<dbReference type="InterPro" id="IPR009061">
    <property type="entry name" value="DNA-bd_dom_put_sf"/>
</dbReference>
<sequence>MTAKEHYRIGQFSELTHLTPSTLRYYEQEELLVPKRDKAGQRYYTDDDLSWLEFVLHLKGTGMTIPQLKEYIQLRAQGDATIPQRLALLKEVQTSAEEKLLELKSSMKVLGQKIDWYQAKQDHSIADDETFAAYLKQIGETKNDK</sequence>
<dbReference type="PROSITE" id="PS50937">
    <property type="entry name" value="HTH_MERR_2"/>
    <property type="match status" value="1"/>
</dbReference>
<keyword evidence="4" id="KW-1185">Reference proteome</keyword>
<feature type="domain" description="HTH merR-type" evidence="2">
    <location>
        <begin position="6"/>
        <end position="74"/>
    </location>
</feature>
<dbReference type="STRING" id="303541.JF72_12650"/>
<evidence type="ECO:0000313" key="3">
    <source>
        <dbReference type="EMBL" id="KJY60319.1"/>
    </source>
</evidence>
<reference evidence="3 4" key="1">
    <citation type="submission" date="2015-01" db="EMBL/GenBank/DDBJ databases">
        <title>Comparative genomics of the lactic acid bacteria isolated from the honey bee gut.</title>
        <authorList>
            <person name="Ellegaard K.M."/>
            <person name="Tamarit D."/>
            <person name="Javelind E."/>
            <person name="Olofsson T."/>
            <person name="Andersson S.G."/>
            <person name="Vasquez A."/>
        </authorList>
    </citation>
    <scope>NUCLEOTIDE SEQUENCE [LARGE SCALE GENOMIC DNA]</scope>
    <source>
        <strain evidence="3 4">Hma11</strain>
    </source>
</reference>